<comment type="caution">
    <text evidence="2">The sequence shown here is derived from an EMBL/GenBank/DDBJ whole genome shotgun (WGS) entry which is preliminary data.</text>
</comment>
<evidence type="ECO:0000313" key="2">
    <source>
        <dbReference type="EMBL" id="RMI14095.1"/>
    </source>
</evidence>
<evidence type="ECO:0000256" key="1">
    <source>
        <dbReference type="SAM" id="Phobius"/>
    </source>
</evidence>
<evidence type="ECO:0000313" key="3">
    <source>
        <dbReference type="Proteomes" id="UP000269289"/>
    </source>
</evidence>
<dbReference type="RefSeq" id="WP_122147758.1">
    <property type="nucleotide sequence ID" value="NZ_RFFI01000005.1"/>
</dbReference>
<sequence>MSTDFLTRLADVDTPAPTPDLARVQRRARALRRNRRARTVGASVGLAAVLTVGGVVLPQVGGGAPTPQAGAFPLSLGVAPAVAGEGTTECQTGWSEWVAPDAWPADPRITGAAAVLADAPWAATSAGVHLTRMDCTSALPVAVLVSEEPVRGVTVWRDVADPFPEGTDGVADVPVRGAAGRLRDLGTSAYVSWSEDGARWMASGSGLGTTDLLDVLDALRFDGDALDPGSVPSGLDAAATGATRTERETLRWTVTYGDTAPVEGADGVHRTPEGTGVTLEAMAGPQEPPEVVASYDAAGVRLVDVAGHRASFAPWGDQSTDVGGWLRWQAEGVTYVLSGGLPVEDLAALAATVTPAAVDDPSLTGLPQY</sequence>
<dbReference type="OrthoDB" id="4823886at2"/>
<name>A0A3M2JTL9_9CELL</name>
<keyword evidence="1" id="KW-1133">Transmembrane helix</keyword>
<keyword evidence="3" id="KW-1185">Reference proteome</keyword>
<feature type="transmembrane region" description="Helical" evidence="1">
    <location>
        <begin position="37"/>
        <end position="57"/>
    </location>
</feature>
<proteinExistence type="predicted"/>
<dbReference type="AlphaFoldDB" id="A0A3M2JTL9"/>
<organism evidence="2 3">
    <name type="scientific">Cellulomonas triticagri</name>
    <dbReference type="NCBI Taxonomy" id="2483352"/>
    <lineage>
        <taxon>Bacteria</taxon>
        <taxon>Bacillati</taxon>
        <taxon>Actinomycetota</taxon>
        <taxon>Actinomycetes</taxon>
        <taxon>Micrococcales</taxon>
        <taxon>Cellulomonadaceae</taxon>
        <taxon>Cellulomonas</taxon>
    </lineage>
</organism>
<dbReference type="Proteomes" id="UP000269289">
    <property type="component" value="Unassembled WGS sequence"/>
</dbReference>
<keyword evidence="1" id="KW-0472">Membrane</keyword>
<dbReference type="EMBL" id="RFFI01000005">
    <property type="protein sequence ID" value="RMI14095.1"/>
    <property type="molecule type" value="Genomic_DNA"/>
</dbReference>
<gene>
    <name evidence="2" type="ORF">EBM89_01890</name>
</gene>
<accession>A0A3M2JTL9</accession>
<reference evidence="2 3" key="1">
    <citation type="submission" date="2018-10" db="EMBL/GenBank/DDBJ databases">
        <title>Isolation, diversity and antifungal activity of actinobacteria from wheat.</title>
        <authorList>
            <person name="Han C."/>
        </authorList>
    </citation>
    <scope>NUCLEOTIDE SEQUENCE [LARGE SCALE GENOMIC DNA]</scope>
    <source>
        <strain evidence="2 3">NEAU-YY56</strain>
    </source>
</reference>
<keyword evidence="1" id="KW-0812">Transmembrane</keyword>
<protein>
    <submittedName>
        <fullName evidence="2">Uncharacterized protein</fullName>
    </submittedName>
</protein>